<keyword evidence="12" id="KW-1185">Reference proteome</keyword>
<evidence type="ECO:0000256" key="2">
    <source>
        <dbReference type="ARBA" id="ARBA00022448"/>
    </source>
</evidence>
<keyword evidence="4" id="KW-0812">Transmembrane</keyword>
<evidence type="ECO:0000256" key="1">
    <source>
        <dbReference type="ARBA" id="ARBA00004389"/>
    </source>
</evidence>
<name>S2K9Y2_MUCC1</name>
<dbReference type="GO" id="GO:0003400">
    <property type="term" value="P:regulation of COPII vesicle coating"/>
    <property type="evidence" value="ECO:0007669"/>
    <property type="project" value="TreeGrafter"/>
</dbReference>
<keyword evidence="7" id="KW-0931">ER-Golgi transport</keyword>
<keyword evidence="9" id="KW-1133">Transmembrane helix</keyword>
<dbReference type="SUPFAM" id="SSF50998">
    <property type="entry name" value="Quinoprotein alcohol dehydrogenase-like"/>
    <property type="match status" value="1"/>
</dbReference>
<dbReference type="EMBL" id="KE123901">
    <property type="protein sequence ID" value="EPB92233.1"/>
    <property type="molecule type" value="Genomic_DNA"/>
</dbReference>
<dbReference type="GO" id="GO:0005085">
    <property type="term" value="F:guanyl-nucleotide exchange factor activity"/>
    <property type="evidence" value="ECO:0007669"/>
    <property type="project" value="InterPro"/>
</dbReference>
<dbReference type="OrthoDB" id="2013972at2759"/>
<dbReference type="InterPro" id="IPR011047">
    <property type="entry name" value="Quinoprotein_ADH-like_sf"/>
</dbReference>
<keyword evidence="3" id="KW-0853">WD repeat</keyword>
<dbReference type="InParanoid" id="S2K9Y2"/>
<dbReference type="GO" id="GO:0015031">
    <property type="term" value="P:protein transport"/>
    <property type="evidence" value="ECO:0007669"/>
    <property type="project" value="UniProtKB-KW"/>
</dbReference>
<dbReference type="Gene3D" id="2.130.10.10">
    <property type="entry name" value="YVTN repeat-like/Quinoprotein amine dehydrogenase"/>
    <property type="match status" value="1"/>
</dbReference>
<sequence length="223" mass="24554">MGVVRPITIRNKVDFPVYGLDFTADDILIVGGGGGANRSGVKNNLVSFKINQANRKLEQMDAMLLSDKEDCPMSIACHPKLPLLVAGINSSEEVIKEGHNLNCRVFGTEYGQLQLKSALSTSTCKSIDEYQRVTRFSRSGDYLVTGFSDGKISVLRTNDWTLCFPSLRFKNVQDIDIDIREQHVAVATSSALIILSIQDGTVVQVIDSPKLNKNTVCEIRACR</sequence>
<evidence type="ECO:0000256" key="10">
    <source>
        <dbReference type="ARBA" id="ARBA00023136"/>
    </source>
</evidence>
<dbReference type="InterPro" id="IPR015943">
    <property type="entry name" value="WD40/YVTN_repeat-like_dom_sf"/>
</dbReference>
<accession>S2K9Y2</accession>
<dbReference type="InterPro" id="IPR045260">
    <property type="entry name" value="Sec12-like"/>
</dbReference>
<keyword evidence="10" id="KW-0472">Membrane</keyword>
<protein>
    <recommendedName>
        <fullName evidence="13">Anaphase-promoting complex subunit 4 WD40 domain-containing protein</fullName>
    </recommendedName>
</protein>
<evidence type="ECO:0000256" key="4">
    <source>
        <dbReference type="ARBA" id="ARBA00022692"/>
    </source>
</evidence>
<dbReference type="AlphaFoldDB" id="S2K9Y2"/>
<keyword evidence="8" id="KW-0653">Protein transport</keyword>
<dbReference type="VEuPathDB" id="FungiDB:HMPREF1544_00802"/>
<reference evidence="12" key="1">
    <citation type="submission" date="2013-05" db="EMBL/GenBank/DDBJ databases">
        <title>The Genome sequence of Mucor circinelloides f. circinelloides 1006PhL.</title>
        <authorList>
            <consortium name="The Broad Institute Genomics Platform"/>
            <person name="Cuomo C."/>
            <person name="Earl A."/>
            <person name="Findley K."/>
            <person name="Lee S.C."/>
            <person name="Walker B."/>
            <person name="Young S."/>
            <person name="Zeng Q."/>
            <person name="Gargeya S."/>
            <person name="Fitzgerald M."/>
            <person name="Haas B."/>
            <person name="Abouelleil A."/>
            <person name="Allen A.W."/>
            <person name="Alvarado L."/>
            <person name="Arachchi H.M."/>
            <person name="Berlin A.M."/>
            <person name="Chapman S.B."/>
            <person name="Gainer-Dewar J."/>
            <person name="Goldberg J."/>
            <person name="Griggs A."/>
            <person name="Gujja S."/>
            <person name="Hansen M."/>
            <person name="Howarth C."/>
            <person name="Imamovic A."/>
            <person name="Ireland A."/>
            <person name="Larimer J."/>
            <person name="McCowan C."/>
            <person name="Murphy C."/>
            <person name="Pearson M."/>
            <person name="Poon T.W."/>
            <person name="Priest M."/>
            <person name="Roberts A."/>
            <person name="Saif S."/>
            <person name="Shea T."/>
            <person name="Sisk P."/>
            <person name="Sykes S."/>
            <person name="Wortman J."/>
            <person name="Nusbaum C."/>
            <person name="Birren B."/>
        </authorList>
    </citation>
    <scope>NUCLEOTIDE SEQUENCE [LARGE SCALE GENOMIC DNA]</scope>
    <source>
        <strain evidence="12">1006PhL</strain>
    </source>
</reference>
<evidence type="ECO:0000256" key="6">
    <source>
        <dbReference type="ARBA" id="ARBA00022824"/>
    </source>
</evidence>
<dbReference type="STRING" id="1220926.S2K9Y2"/>
<gene>
    <name evidence="11" type="ORF">HMPREF1544_00802</name>
</gene>
<dbReference type="PANTHER" id="PTHR23284:SF0">
    <property type="entry name" value="PROLACTIN REGULATORY ELEMENT-BINDING PROTEIN"/>
    <property type="match status" value="1"/>
</dbReference>
<keyword evidence="6" id="KW-0256">Endoplasmic reticulum</keyword>
<proteinExistence type="predicted"/>
<comment type="subcellular location">
    <subcellularLocation>
        <location evidence="1">Endoplasmic reticulum membrane</location>
        <topology evidence="1">Single-pass membrane protein</topology>
    </subcellularLocation>
</comment>
<evidence type="ECO:0000313" key="12">
    <source>
        <dbReference type="Proteomes" id="UP000014254"/>
    </source>
</evidence>
<evidence type="ECO:0000256" key="5">
    <source>
        <dbReference type="ARBA" id="ARBA00022737"/>
    </source>
</evidence>
<dbReference type="PANTHER" id="PTHR23284">
    <property type="entry name" value="PROLACTIN REGULATORY ELEMENT BINDING PROTEIN"/>
    <property type="match status" value="1"/>
</dbReference>
<evidence type="ECO:0000313" key="11">
    <source>
        <dbReference type="EMBL" id="EPB92233.1"/>
    </source>
</evidence>
<evidence type="ECO:0008006" key="13">
    <source>
        <dbReference type="Google" id="ProtNLM"/>
    </source>
</evidence>
<dbReference type="GO" id="GO:0005789">
    <property type="term" value="C:endoplasmic reticulum membrane"/>
    <property type="evidence" value="ECO:0007669"/>
    <property type="project" value="UniProtKB-SubCell"/>
</dbReference>
<evidence type="ECO:0000256" key="9">
    <source>
        <dbReference type="ARBA" id="ARBA00022989"/>
    </source>
</evidence>
<keyword evidence="5" id="KW-0677">Repeat</keyword>
<keyword evidence="2" id="KW-0813">Transport</keyword>
<evidence type="ECO:0000256" key="3">
    <source>
        <dbReference type="ARBA" id="ARBA00022574"/>
    </source>
</evidence>
<dbReference type="GO" id="GO:0006888">
    <property type="term" value="P:endoplasmic reticulum to Golgi vesicle-mediated transport"/>
    <property type="evidence" value="ECO:0007669"/>
    <property type="project" value="TreeGrafter"/>
</dbReference>
<evidence type="ECO:0000256" key="7">
    <source>
        <dbReference type="ARBA" id="ARBA00022892"/>
    </source>
</evidence>
<dbReference type="Proteomes" id="UP000014254">
    <property type="component" value="Unassembled WGS sequence"/>
</dbReference>
<dbReference type="eggNOG" id="ENOG502RAV3">
    <property type="taxonomic scope" value="Eukaryota"/>
</dbReference>
<organism evidence="11 12">
    <name type="scientific">Mucor circinelloides f. circinelloides (strain 1006PhL)</name>
    <name type="common">Mucormycosis agent</name>
    <name type="synonym">Calyptromyces circinelloides</name>
    <dbReference type="NCBI Taxonomy" id="1220926"/>
    <lineage>
        <taxon>Eukaryota</taxon>
        <taxon>Fungi</taxon>
        <taxon>Fungi incertae sedis</taxon>
        <taxon>Mucoromycota</taxon>
        <taxon>Mucoromycotina</taxon>
        <taxon>Mucoromycetes</taxon>
        <taxon>Mucorales</taxon>
        <taxon>Mucorineae</taxon>
        <taxon>Mucoraceae</taxon>
        <taxon>Mucor</taxon>
    </lineage>
</organism>
<dbReference type="OMA" id="MSIACHP"/>
<evidence type="ECO:0000256" key="8">
    <source>
        <dbReference type="ARBA" id="ARBA00022927"/>
    </source>
</evidence>